<dbReference type="RefSeq" id="WP_076488218.1">
    <property type="nucleotide sequence ID" value="NZ_FTMS01000005.1"/>
</dbReference>
<keyword evidence="5" id="KW-0067">ATP-binding</keyword>
<evidence type="ECO:0000256" key="3">
    <source>
        <dbReference type="ARBA" id="ARBA00022741"/>
    </source>
</evidence>
<dbReference type="Gene3D" id="3.30.420.40">
    <property type="match status" value="2"/>
</dbReference>
<evidence type="ECO:0000256" key="2">
    <source>
        <dbReference type="ARBA" id="ARBA00022679"/>
    </source>
</evidence>
<reference evidence="8 9" key="1">
    <citation type="submission" date="2017-01" db="EMBL/GenBank/DDBJ databases">
        <authorList>
            <person name="Mah S.A."/>
            <person name="Swanson W.J."/>
            <person name="Moy G.W."/>
            <person name="Vacquier V.D."/>
        </authorList>
    </citation>
    <scope>NUCLEOTIDE SEQUENCE [LARGE SCALE GENOMIC DNA]</scope>
    <source>
        <strain evidence="8 9">ASpG1</strain>
    </source>
</reference>
<dbReference type="InterPro" id="IPR018485">
    <property type="entry name" value="FGGY_C"/>
</dbReference>
<keyword evidence="2" id="KW-0808">Transferase</keyword>
<dbReference type="Pfam" id="PF02782">
    <property type="entry name" value="FGGY_C"/>
    <property type="match status" value="1"/>
</dbReference>
<keyword evidence="3" id="KW-0547">Nucleotide-binding</keyword>
<comment type="similarity">
    <text evidence="1">Belongs to the FGGY kinase family.</text>
</comment>
<evidence type="ECO:0000313" key="9">
    <source>
        <dbReference type="Proteomes" id="UP000186400"/>
    </source>
</evidence>
<dbReference type="GO" id="GO:0006071">
    <property type="term" value="P:glycerol metabolic process"/>
    <property type="evidence" value="ECO:0007669"/>
    <property type="project" value="TreeGrafter"/>
</dbReference>
<name>A0A1N6QW63_9SPIO</name>
<dbReference type="STRING" id="159291.SAMN05920897_10572"/>
<dbReference type="PANTHER" id="PTHR10196:SF69">
    <property type="entry name" value="GLYCEROL KINASE"/>
    <property type="match status" value="1"/>
</dbReference>
<gene>
    <name evidence="8" type="ORF">SAMN05920897_10572</name>
</gene>
<dbReference type="InterPro" id="IPR043129">
    <property type="entry name" value="ATPase_NBD"/>
</dbReference>
<dbReference type="PIRSF" id="PIRSF000538">
    <property type="entry name" value="GlpK"/>
    <property type="match status" value="1"/>
</dbReference>
<dbReference type="InterPro" id="IPR018484">
    <property type="entry name" value="FGGY_N"/>
</dbReference>
<evidence type="ECO:0000256" key="5">
    <source>
        <dbReference type="ARBA" id="ARBA00022840"/>
    </source>
</evidence>
<dbReference type="InterPro" id="IPR000577">
    <property type="entry name" value="Carb_kinase_FGGY"/>
</dbReference>
<proteinExistence type="inferred from homology"/>
<keyword evidence="4 8" id="KW-0418">Kinase</keyword>
<organism evidence="8 9">
    <name type="scientific">Alkalispirochaeta americana</name>
    <dbReference type="NCBI Taxonomy" id="159291"/>
    <lineage>
        <taxon>Bacteria</taxon>
        <taxon>Pseudomonadati</taxon>
        <taxon>Spirochaetota</taxon>
        <taxon>Spirochaetia</taxon>
        <taxon>Spirochaetales</taxon>
        <taxon>Spirochaetaceae</taxon>
        <taxon>Alkalispirochaeta</taxon>
    </lineage>
</organism>
<evidence type="ECO:0000256" key="1">
    <source>
        <dbReference type="ARBA" id="ARBA00009156"/>
    </source>
</evidence>
<feature type="domain" description="Carbohydrate kinase FGGY C-terminal" evidence="7">
    <location>
        <begin position="262"/>
        <end position="440"/>
    </location>
</feature>
<dbReference type="EMBL" id="FTMS01000005">
    <property type="protein sequence ID" value="SIQ20788.1"/>
    <property type="molecule type" value="Genomic_DNA"/>
</dbReference>
<dbReference type="Proteomes" id="UP000186400">
    <property type="component" value="Unassembled WGS sequence"/>
</dbReference>
<dbReference type="GO" id="GO:0005524">
    <property type="term" value="F:ATP binding"/>
    <property type="evidence" value="ECO:0007669"/>
    <property type="project" value="UniProtKB-KW"/>
</dbReference>
<sequence>MSKTDRAQHYLAIDQGGQATRAILFDNNGTALAEFSAPITTSHPAPDQVEHDPEEMARSVQEALSGLAEILGDQPPPVQSAGFATQRSSVAFWDRSSGAALAPIASWQDRRDASHLETLPREASQEIPRITGLRISPHYGANKLRWFLKNHEAVKAAAEAGTLCCGPLASFLLARSLHESPAFADPANASRTLLWDVHTKNWSDYLLHLFQIPQDVLPESVPSRHAYGTISLGQQVIPVTVCTGDQSAAVFAAGKLDEEAVYVNIGTGAFIQKPTRARHDDAAPLLQSVVWDDGSEGIRVLEGTINGAAGALVEWIGQEEPNWARYLNGWLEETQDPPLFLNGVSGLAAPYWIPDFPSCYVGHNASEAPLSARATAVAESVIFLLEENRRVLEEKGEPVKRIIITGGLAKSDALCQRLASLTKCEVIRPSYSEATARGLCYLLRSCEEDATEESWQAASGASLHFLPRQAVELHRRYQAWREELLRRLT</sequence>
<protein>
    <submittedName>
        <fullName evidence="8">Glycerol kinase</fullName>
    </submittedName>
</protein>
<dbReference type="GO" id="GO:0004370">
    <property type="term" value="F:glycerol kinase activity"/>
    <property type="evidence" value="ECO:0007669"/>
    <property type="project" value="TreeGrafter"/>
</dbReference>
<keyword evidence="9" id="KW-1185">Reference proteome</keyword>
<evidence type="ECO:0000313" key="8">
    <source>
        <dbReference type="EMBL" id="SIQ20788.1"/>
    </source>
</evidence>
<dbReference type="OrthoDB" id="9805576at2"/>
<evidence type="ECO:0000259" key="6">
    <source>
        <dbReference type="Pfam" id="PF00370"/>
    </source>
</evidence>
<evidence type="ECO:0000256" key="4">
    <source>
        <dbReference type="ARBA" id="ARBA00022777"/>
    </source>
</evidence>
<accession>A0A1N6QW63</accession>
<dbReference type="Pfam" id="PF00370">
    <property type="entry name" value="FGGY_N"/>
    <property type="match status" value="1"/>
</dbReference>
<evidence type="ECO:0000259" key="7">
    <source>
        <dbReference type="Pfam" id="PF02782"/>
    </source>
</evidence>
<dbReference type="PANTHER" id="PTHR10196">
    <property type="entry name" value="SUGAR KINASE"/>
    <property type="match status" value="1"/>
</dbReference>
<dbReference type="GO" id="GO:0005829">
    <property type="term" value="C:cytosol"/>
    <property type="evidence" value="ECO:0007669"/>
    <property type="project" value="TreeGrafter"/>
</dbReference>
<dbReference type="SUPFAM" id="SSF53067">
    <property type="entry name" value="Actin-like ATPase domain"/>
    <property type="match status" value="2"/>
</dbReference>
<feature type="domain" description="Carbohydrate kinase FGGY N-terminal" evidence="6">
    <location>
        <begin position="10"/>
        <end position="251"/>
    </location>
</feature>
<dbReference type="AlphaFoldDB" id="A0A1N6QW63"/>